<dbReference type="AntiFam" id="ANF00091">
    <property type="entry name" value="Shadow ORF (opposite smc)"/>
</dbReference>
<protein>
    <submittedName>
        <fullName evidence="1">Uncharacterized protein</fullName>
    </submittedName>
</protein>
<accession>A0A645B6H3</accession>
<reference evidence="1" key="1">
    <citation type="submission" date="2019-08" db="EMBL/GenBank/DDBJ databases">
        <authorList>
            <person name="Kucharzyk K."/>
            <person name="Murdoch R.W."/>
            <person name="Higgins S."/>
            <person name="Loffler F."/>
        </authorList>
    </citation>
    <scope>NUCLEOTIDE SEQUENCE</scope>
</reference>
<gene>
    <name evidence="1" type="ORF">SDC9_107856</name>
</gene>
<organism evidence="1">
    <name type="scientific">bioreactor metagenome</name>
    <dbReference type="NCBI Taxonomy" id="1076179"/>
    <lineage>
        <taxon>unclassified sequences</taxon>
        <taxon>metagenomes</taxon>
        <taxon>ecological metagenomes</taxon>
    </lineage>
</organism>
<dbReference type="AntiFam" id="ANF00168">
    <property type="entry name" value="Shadow ORF (opposite smc)"/>
</dbReference>
<proteinExistence type="predicted"/>
<dbReference type="EMBL" id="VSSQ01018097">
    <property type="protein sequence ID" value="MPM61002.1"/>
    <property type="molecule type" value="Genomic_DNA"/>
</dbReference>
<evidence type="ECO:0000313" key="1">
    <source>
        <dbReference type="EMBL" id="MPM61002.1"/>
    </source>
</evidence>
<name>A0A645B6H3_9ZZZZ</name>
<comment type="caution">
    <text evidence="1">The sequence shown here is derived from an EMBL/GenBank/DDBJ whole genome shotgun (WGS) entry which is preliminary data.</text>
</comment>
<sequence>MAVYCVLGTAAAEKCAADGDLGVVDRQYTVGVVDGQRHFGAAEGCASGGAGEDDVLHLCATQRFGALLAHDPGQRVHHVRFSRAVGSHDGGDAGLEVQARRRGERLESLQSQALEVHLTRPRVPRVRSWA</sequence>
<dbReference type="AlphaFoldDB" id="A0A645B6H3"/>